<dbReference type="GO" id="GO:0004046">
    <property type="term" value="F:aminoacylase activity"/>
    <property type="evidence" value="ECO:0007669"/>
    <property type="project" value="TreeGrafter"/>
</dbReference>
<feature type="non-terminal residue" evidence="1">
    <location>
        <position position="130"/>
    </location>
</feature>
<dbReference type="SUPFAM" id="SSF53187">
    <property type="entry name" value="Zn-dependent exopeptidases"/>
    <property type="match status" value="1"/>
</dbReference>
<accession>G5E0X0</accession>
<name>G5E0X0_9PIPI</name>
<dbReference type="EMBL" id="JP287034">
    <property type="protein sequence ID" value="AEQ18039.1"/>
    <property type="molecule type" value="mRNA"/>
</dbReference>
<dbReference type="PANTHER" id="PTHR45892">
    <property type="entry name" value="AMINOACYLASE-1"/>
    <property type="match status" value="1"/>
</dbReference>
<evidence type="ECO:0000313" key="1">
    <source>
        <dbReference type="EMBL" id="AEQ18039.1"/>
    </source>
</evidence>
<dbReference type="PANTHER" id="PTHR45892:SF1">
    <property type="entry name" value="AMINOACYLASE-1"/>
    <property type="match status" value="1"/>
</dbReference>
<dbReference type="AlphaFoldDB" id="G5E0X0"/>
<feature type="non-terminal residue" evidence="1">
    <location>
        <position position="1"/>
    </location>
</feature>
<protein>
    <submittedName>
        <fullName evidence="1">Putative aminoacylase protein 1</fullName>
    </submittedName>
</protein>
<sequence length="130" mass="14649">QPDPDYDGAVQFLVQAAEDIGLEIKKLELAPGRVILILTWPGTEPQLGSVVLNSHTDVVPVFEEFWKYPPFSAHKDNDNIYEIFPAATDSRYIRTAGYDALGFSPMDHTPILLHDHNEHLNEAIFLRGIH</sequence>
<dbReference type="InterPro" id="IPR052083">
    <property type="entry name" value="Aminoacylase-1_M20A"/>
</dbReference>
<reference evidence="1" key="1">
    <citation type="submission" date="2011-09" db="EMBL/GenBank/DDBJ databases">
        <title>The odds of duplicate gene persistence after polyploidization.</title>
        <authorList>
            <person name="Chain F.J.J."/>
            <person name="Evans B.J."/>
            <person name="Dushoff J."/>
        </authorList>
    </citation>
    <scope>NUCLEOTIDE SEQUENCE</scope>
    <source>
        <tissue evidence="1">Liver</tissue>
    </source>
</reference>
<proteinExistence type="evidence at transcript level"/>
<organism evidence="1">
    <name type="scientific">Hymenochirus curtipes</name>
    <name type="common">western dwarf clawed frog</name>
    <dbReference type="NCBI Taxonomy" id="8362"/>
    <lineage>
        <taxon>Eukaryota</taxon>
        <taxon>Metazoa</taxon>
        <taxon>Chordata</taxon>
        <taxon>Craniata</taxon>
        <taxon>Vertebrata</taxon>
        <taxon>Euteleostomi</taxon>
        <taxon>Amphibia</taxon>
        <taxon>Batrachia</taxon>
        <taxon>Anura</taxon>
        <taxon>Pipoidea</taxon>
        <taxon>Pipidae</taxon>
        <taxon>Pipinae</taxon>
        <taxon>Hymenochirus</taxon>
    </lineage>
</organism>
<dbReference type="Gene3D" id="3.40.630.10">
    <property type="entry name" value="Zn peptidases"/>
    <property type="match status" value="1"/>
</dbReference>